<dbReference type="EMBL" id="JAKELL010000011">
    <property type="protein sequence ID" value="KAH8995632.1"/>
    <property type="molecule type" value="Genomic_DNA"/>
</dbReference>
<accession>A0AAD4LNU1</accession>
<sequence length="1079" mass="117548">MPPSGQMPGVLRDTKLTDFFQRRSSLLGSGDPSSSPSQSCIRRPSQSINLPSIPTVAKRKPGRPRGSGKSTKTSHQHGHGDSASSSQSLYPRGSGESISAPGPSPLGLSNSSPPVKRRPGRPKGSKKTATEHSQDAYLLHSSCRAGPRNTVIPLNSASHHRGRVLSSPLSSSPPTSTPSKRKFDDDDDAVSVTSSGVPLSLYYTPRQPSSQGLSKPRKVLSPKRGLSSFRVTNKRPRHFPPRSPHSLRHPVTPVRGRRNEEVVPTSQPDEVGLYSPVPVRLNASPRRKSAVHENVENWRHGRSAYKFETVSPLRFAPEGDYSMEIDRPLSPLTSCPHSLTLGSPLSSFSELDATFPAAELNMLPALSQHALPSPASSSAGRPTFAQIAPLSVRPVTPPPSSPEQEQPTPEPVAPKDSKMKTAEIIKEIWASVRAKSTTDSEDSCLYAPLSDELSSEEEDDEPFWKSNKTLASHTTQTQKITGVGRIHSLPSLPSPSSPSPSPDELSPVQHRDHRRHVPDFPRTRTQRTTARPAKTFTRAVNLGARKVDPIKSLLRERTKESRTGGGIDVLNSVEGYDHTALLSDFSVDEADEPIDGTTSGRSGLTDENIRADAIGRQSEDANVVASTLEEEVHKEERERLLGAKEGEAVGRILDADRKLQIAAHDVPGVAAFNNYEGTVDTEAGNTPCSIWESAEGKTTTLTLLGDAIGRQDVDHIHAVFRILSAEDMMVPGVAQWLCEQALWNENGHLGRFSRKFLLEMPLWAQSYPGSPLTVDLIVHTLMRLGLHKNLGAYIRSIQDATYSRLRNRSIVLGTMVKMISSFAHRWTLKQLPDIIITLLLIGIDMGSSTELRRDIVHSVSLLCYQLPTECGEEGAEISVAERVLDLAGSLSPSNQALLLSFFARGSPSCLRIARAVANHVLIDSAIQPASYALPPLCPLISVLSHPDGPFSVRDSTDYDALTSRIAVLGVALSGIESYVAEESMLRKTAQAAMPEGSPRKKEPLPLELVRARLDAMHGKIFDTRAAHLDRSRAKGAIQRLSMRVHYQRAALSKTGGQLRLGDFFSPFVNSRQPTRKNRS</sequence>
<proteinExistence type="predicted"/>
<evidence type="ECO:0000313" key="2">
    <source>
        <dbReference type="EMBL" id="KAH8995632.1"/>
    </source>
</evidence>
<keyword evidence="3" id="KW-1185">Reference proteome</keyword>
<evidence type="ECO:0000313" key="3">
    <source>
        <dbReference type="Proteomes" id="UP001201163"/>
    </source>
</evidence>
<dbReference type="Proteomes" id="UP001201163">
    <property type="component" value="Unassembled WGS sequence"/>
</dbReference>
<comment type="caution">
    <text evidence="2">The sequence shown here is derived from an EMBL/GenBank/DDBJ whole genome shotgun (WGS) entry which is preliminary data.</text>
</comment>
<protein>
    <submittedName>
        <fullName evidence="2">Uncharacterized protein</fullName>
    </submittedName>
</protein>
<gene>
    <name evidence="2" type="ORF">EDB92DRAFT_1968813</name>
</gene>
<evidence type="ECO:0000256" key="1">
    <source>
        <dbReference type="SAM" id="MobiDB-lite"/>
    </source>
</evidence>
<feature type="compositionally biased region" description="Basic residues" evidence="1">
    <location>
        <begin position="115"/>
        <end position="126"/>
    </location>
</feature>
<organism evidence="2 3">
    <name type="scientific">Lactarius akahatsu</name>
    <dbReference type="NCBI Taxonomy" id="416441"/>
    <lineage>
        <taxon>Eukaryota</taxon>
        <taxon>Fungi</taxon>
        <taxon>Dikarya</taxon>
        <taxon>Basidiomycota</taxon>
        <taxon>Agaricomycotina</taxon>
        <taxon>Agaricomycetes</taxon>
        <taxon>Russulales</taxon>
        <taxon>Russulaceae</taxon>
        <taxon>Lactarius</taxon>
    </lineage>
</organism>
<reference evidence="2" key="1">
    <citation type="submission" date="2022-01" db="EMBL/GenBank/DDBJ databases">
        <title>Comparative genomics reveals a dynamic genome evolution in the ectomycorrhizal milk-cap (Lactarius) mushrooms.</title>
        <authorList>
            <consortium name="DOE Joint Genome Institute"/>
            <person name="Lebreton A."/>
            <person name="Tang N."/>
            <person name="Kuo A."/>
            <person name="LaButti K."/>
            <person name="Drula E."/>
            <person name="Barry K."/>
            <person name="Clum A."/>
            <person name="Lipzen A."/>
            <person name="Mousain D."/>
            <person name="Ng V."/>
            <person name="Wang R."/>
            <person name="Wang X."/>
            <person name="Dai Y."/>
            <person name="Henrissat B."/>
            <person name="Grigoriev I.V."/>
            <person name="Guerin-Laguette A."/>
            <person name="Yu F."/>
            <person name="Martin F.M."/>
        </authorList>
    </citation>
    <scope>NUCLEOTIDE SEQUENCE</scope>
    <source>
        <strain evidence="2">QP</strain>
    </source>
</reference>
<feature type="region of interest" description="Disordered" evidence="1">
    <location>
        <begin position="21"/>
        <end position="274"/>
    </location>
</feature>
<feature type="compositionally biased region" description="Low complexity" evidence="1">
    <location>
        <begin position="99"/>
        <end position="114"/>
    </location>
</feature>
<feature type="region of interest" description="Disordered" evidence="1">
    <location>
        <begin position="470"/>
        <end position="534"/>
    </location>
</feature>
<dbReference type="AlphaFoldDB" id="A0AAD4LNU1"/>
<name>A0AAD4LNU1_9AGAM</name>
<feature type="compositionally biased region" description="Pro residues" evidence="1">
    <location>
        <begin position="492"/>
        <end position="501"/>
    </location>
</feature>
<feature type="region of interest" description="Disordered" evidence="1">
    <location>
        <begin position="391"/>
        <end position="419"/>
    </location>
</feature>
<feature type="compositionally biased region" description="Low complexity" evidence="1">
    <location>
        <begin position="165"/>
        <end position="178"/>
    </location>
</feature>
<feature type="compositionally biased region" description="Polar residues" evidence="1">
    <location>
        <begin position="470"/>
        <end position="480"/>
    </location>
</feature>
<feature type="compositionally biased region" description="Low complexity" evidence="1">
    <location>
        <begin position="22"/>
        <end position="48"/>
    </location>
</feature>
<feature type="compositionally biased region" description="Basic residues" evidence="1">
    <location>
        <begin position="232"/>
        <end position="248"/>
    </location>
</feature>